<dbReference type="AlphaFoldDB" id="A0A0F7TS38"/>
<evidence type="ECO:0000259" key="2">
    <source>
        <dbReference type="Pfam" id="PF21666"/>
    </source>
</evidence>
<protein>
    <submittedName>
        <fullName evidence="3">Uncharacterized protein</fullName>
    </submittedName>
</protein>
<evidence type="ECO:0000313" key="4">
    <source>
        <dbReference type="Proteomes" id="UP000042958"/>
    </source>
</evidence>
<dbReference type="OrthoDB" id="415532at2759"/>
<name>A0A0F7TS38_PENBI</name>
<dbReference type="InterPro" id="IPR049207">
    <property type="entry name" value="DUF4246_N"/>
</dbReference>
<dbReference type="InterPro" id="IPR049192">
    <property type="entry name" value="DUF4246_C"/>
</dbReference>
<proteinExistence type="predicted"/>
<accession>A0A0F7TS38</accession>
<dbReference type="Pfam" id="PF14033">
    <property type="entry name" value="DUF4246"/>
    <property type="match status" value="1"/>
</dbReference>
<dbReference type="InterPro" id="IPR025340">
    <property type="entry name" value="DUF4246"/>
</dbReference>
<feature type="domain" description="DUF4246" evidence="2">
    <location>
        <begin position="12"/>
        <end position="79"/>
    </location>
</feature>
<evidence type="ECO:0000259" key="1">
    <source>
        <dbReference type="Pfam" id="PF14033"/>
    </source>
</evidence>
<dbReference type="EMBL" id="CDHK01000005">
    <property type="protein sequence ID" value="CEJ57842.1"/>
    <property type="molecule type" value="Genomic_DNA"/>
</dbReference>
<dbReference type="Proteomes" id="UP000042958">
    <property type="component" value="Unassembled WGS sequence"/>
</dbReference>
<feature type="domain" description="DUF4246" evidence="1">
    <location>
        <begin position="90"/>
        <end position="132"/>
    </location>
</feature>
<evidence type="ECO:0000313" key="3">
    <source>
        <dbReference type="EMBL" id="CEJ57842.1"/>
    </source>
</evidence>
<gene>
    <name evidence="3" type="ORF">PMG11_06521</name>
</gene>
<sequence length="136" mass="15724">MMRNTGEVRLQVPGFNDVPLCFEFPKEDRFAHGFADWSQDPRLTAREVAIMRFMEAVTDESGWECRRVTDKIALENWRTKASSQYGLSAQAWAWCQAELQDKASNFQRTGYVMVFDADSRVCKSNILIDGDLIRIY</sequence>
<dbReference type="Pfam" id="PF21666">
    <property type="entry name" value="DUF4246_N"/>
    <property type="match status" value="1"/>
</dbReference>
<dbReference type="PANTHER" id="PTHR33119">
    <property type="entry name" value="IFI3P"/>
    <property type="match status" value="1"/>
</dbReference>
<organism evidence="3 4">
    <name type="scientific">Penicillium brasilianum</name>
    <dbReference type="NCBI Taxonomy" id="104259"/>
    <lineage>
        <taxon>Eukaryota</taxon>
        <taxon>Fungi</taxon>
        <taxon>Dikarya</taxon>
        <taxon>Ascomycota</taxon>
        <taxon>Pezizomycotina</taxon>
        <taxon>Eurotiomycetes</taxon>
        <taxon>Eurotiomycetidae</taxon>
        <taxon>Eurotiales</taxon>
        <taxon>Aspergillaceae</taxon>
        <taxon>Penicillium</taxon>
    </lineage>
</organism>
<dbReference type="PANTHER" id="PTHR33119:SF1">
    <property type="entry name" value="FE2OG DIOXYGENASE DOMAIN-CONTAINING PROTEIN"/>
    <property type="match status" value="1"/>
</dbReference>
<reference evidence="4" key="1">
    <citation type="journal article" date="2015" name="Genome Announc.">
        <title>Draft genome sequence of the fungus Penicillium brasilianum MG11.</title>
        <authorList>
            <person name="Horn F."/>
            <person name="Linde J."/>
            <person name="Mattern D.J."/>
            <person name="Walther G."/>
            <person name="Guthke R."/>
            <person name="Brakhage A.A."/>
            <person name="Valiante V."/>
        </authorList>
    </citation>
    <scope>NUCLEOTIDE SEQUENCE [LARGE SCALE GENOMIC DNA]</scope>
    <source>
        <strain evidence="4">MG11</strain>
    </source>
</reference>
<dbReference type="STRING" id="104259.A0A0F7TS38"/>
<keyword evidence="4" id="KW-1185">Reference proteome</keyword>